<evidence type="ECO:0000259" key="3">
    <source>
        <dbReference type="Pfam" id="PF23357"/>
    </source>
</evidence>
<keyword evidence="1" id="KW-0812">Transmembrane</keyword>
<dbReference type="Proteomes" id="UP000071392">
    <property type="component" value="Unassembled WGS sequence"/>
</dbReference>
<keyword evidence="1" id="KW-0472">Membrane</keyword>
<dbReference type="InterPro" id="IPR019196">
    <property type="entry name" value="ABC_transp_unknown"/>
</dbReference>
<comment type="caution">
    <text evidence="4">The sequence shown here is derived from an EMBL/GenBank/DDBJ whole genome shotgun (WGS) entry which is preliminary data.</text>
</comment>
<reference evidence="4 5" key="1">
    <citation type="submission" date="2016-02" db="EMBL/GenBank/DDBJ databases">
        <authorList>
            <person name="Wen L."/>
            <person name="He K."/>
            <person name="Yang H."/>
        </authorList>
    </citation>
    <scope>NUCLEOTIDE SEQUENCE [LARGE SCALE GENOMIC DNA]</scope>
    <source>
        <strain evidence="4 5">CV41</strain>
    </source>
</reference>
<keyword evidence="1" id="KW-1133">Transmembrane helix</keyword>
<evidence type="ECO:0000259" key="2">
    <source>
        <dbReference type="Pfam" id="PF09822"/>
    </source>
</evidence>
<dbReference type="EMBL" id="LSZP01000044">
    <property type="protein sequence ID" value="KXU35254.1"/>
    <property type="molecule type" value="Genomic_DNA"/>
</dbReference>
<evidence type="ECO:0000313" key="5">
    <source>
        <dbReference type="Proteomes" id="UP000071392"/>
    </source>
</evidence>
<name>A0A139SL91_9BACT</name>
<keyword evidence="5" id="KW-1185">Reference proteome</keyword>
<dbReference type="AlphaFoldDB" id="A0A139SL91"/>
<accession>A0A139SL91</accession>
<dbReference type="RefSeq" id="WP_068712273.1">
    <property type="nucleotide sequence ID" value="NZ_LSZP01000044.1"/>
</dbReference>
<feature type="domain" description="ABC-type uncharacterised transport system" evidence="2">
    <location>
        <begin position="179"/>
        <end position="426"/>
    </location>
</feature>
<proteinExistence type="predicted"/>
<gene>
    <name evidence="4" type="ORF">AXK12_06020</name>
</gene>
<dbReference type="Pfam" id="PF23357">
    <property type="entry name" value="DUF7088"/>
    <property type="match status" value="1"/>
</dbReference>
<dbReference type="Pfam" id="PF09822">
    <property type="entry name" value="ABC_transp_aux"/>
    <property type="match status" value="1"/>
</dbReference>
<feature type="domain" description="DUF7088" evidence="3">
    <location>
        <begin position="48"/>
        <end position="119"/>
    </location>
</feature>
<organism evidence="4 5">
    <name type="scientific">Cephaloticoccus capnophilus</name>
    <dbReference type="NCBI Taxonomy" id="1548208"/>
    <lineage>
        <taxon>Bacteria</taxon>
        <taxon>Pseudomonadati</taxon>
        <taxon>Verrucomicrobiota</taxon>
        <taxon>Opitutia</taxon>
        <taxon>Opitutales</taxon>
        <taxon>Opitutaceae</taxon>
        <taxon>Cephaloticoccus</taxon>
    </lineage>
</organism>
<protein>
    <submittedName>
        <fullName evidence="4">ABC transporter</fullName>
    </submittedName>
</protein>
<dbReference type="InterPro" id="IPR055396">
    <property type="entry name" value="DUF7088"/>
</dbReference>
<sequence length="497" mass="54839">MFSPDSFRAARWLRSCNLLLQALLFVSLFSGLNYLARSYAWRFDLTAQQLHSLSPETRAYLAGLQRPVRIVVTLSENDENPEIAQAYRDLRGLLREYSYASQNNPNGPITAEFIDIYRQHHIAGQLGLAEPNTILLLCGEARQQVALSDLYGVSERERKDFRGEQALTAAILSVSNPARKKIYFLTGNGELRPDDVDPARGLSGLASELKLRNYAIELLALPAPGGVPEDADLVIAATPQGRYDPHTQEQLRDYLSLREGRLIVLCASGIAHGLDDLFYDWGILVDDVLVRDSAASSYTDNGDLIVRHFAPHPITRTLIDYRLPLRIGAARSVRPDPGRSIGGGLEVSVLAATAPTAWGEVSYRQRGPMGYNPGIDLKGQPNLAPADRLGLVAASERVQARGNLPFSVRSGRIVVIGTGDLVANHRIATPGNQSLFLNAVKWSIDRDAQLNIPPRPIERFQLSLDQRELLKLRSLLVFALPLATAALGLIVYWSRRN</sequence>
<feature type="transmembrane region" description="Helical" evidence="1">
    <location>
        <begin position="475"/>
        <end position="493"/>
    </location>
</feature>
<evidence type="ECO:0000256" key="1">
    <source>
        <dbReference type="SAM" id="Phobius"/>
    </source>
</evidence>
<dbReference type="OrthoDB" id="176999at2"/>
<dbReference type="STRING" id="1548208.AXK12_06020"/>
<evidence type="ECO:0000313" key="4">
    <source>
        <dbReference type="EMBL" id="KXU35254.1"/>
    </source>
</evidence>